<sequence>MSFQVPVLFRWSLATRCCHLPKASFWSRHRPAECRVWSGLFPAYGCGRDMITCVDQTWTSELPNISDVQMACSNLNDLVSENPWTCGSEAEGRPACQHDTPNNNVGKWLLASAELGCGWGSTYGNVAPDYQGVSLPYSSFFTVSSEYECCLKAMSFENSTWAEGGAALFFQLSGTECRVDREKIIYANMDSSSGRSVKYQNTRCGTARLFYRHAAGAADAANLHTGGRCVLDGGFKRLDLGGGTNLPQGEIYSMGHEAPNHDCDPNDNSAGGCKASFIFNTIADAEACCEQCRSMNWVPLLGGVVETDGSNGAQINPCVAWQVVEGRCRINRKYYYDMYNSGQLIKDALLDNLYPAPGNPGWLVRTRGCGSSMERCNYFSYIYYRELQDSNVHPVGVRSSTNATYRKVMGGNLSDLTENITLEVRASSVQSRHDRRLSLLSQGDGDDSDESSLEKSDGTDVGLVEVYDSSALRSSGDYDIFDEESGPVPLCTTGLISSNSPVALSCSLASSGGRRLREVGDIFFVFTAVGSGYDQVNFQAGVSLENVQTTSSSTSSTSFSVTTDDTAEGTSTSGSTMMGSTTDSTAGSTTDATASGNTGNSSMSTTEDELPDATSCARTMRLFKFLCCLSCLQLC</sequence>
<accession>A0ABP0PMW1</accession>
<feature type="compositionally biased region" description="Low complexity" evidence="1">
    <location>
        <begin position="550"/>
        <end position="605"/>
    </location>
</feature>
<protein>
    <recommendedName>
        <fullName evidence="4">Cellulase</fullName>
    </recommendedName>
</protein>
<dbReference type="EMBL" id="CAXAMN010023384">
    <property type="protein sequence ID" value="CAK9077365.1"/>
    <property type="molecule type" value="Genomic_DNA"/>
</dbReference>
<dbReference type="Proteomes" id="UP001642484">
    <property type="component" value="Unassembled WGS sequence"/>
</dbReference>
<reference evidence="2 3" key="1">
    <citation type="submission" date="2024-02" db="EMBL/GenBank/DDBJ databases">
        <authorList>
            <person name="Chen Y."/>
            <person name="Shah S."/>
            <person name="Dougan E. K."/>
            <person name="Thang M."/>
            <person name="Chan C."/>
        </authorList>
    </citation>
    <scope>NUCLEOTIDE SEQUENCE [LARGE SCALE GENOMIC DNA]</scope>
</reference>
<evidence type="ECO:0008006" key="4">
    <source>
        <dbReference type="Google" id="ProtNLM"/>
    </source>
</evidence>
<organism evidence="2 3">
    <name type="scientific">Durusdinium trenchii</name>
    <dbReference type="NCBI Taxonomy" id="1381693"/>
    <lineage>
        <taxon>Eukaryota</taxon>
        <taxon>Sar</taxon>
        <taxon>Alveolata</taxon>
        <taxon>Dinophyceae</taxon>
        <taxon>Suessiales</taxon>
        <taxon>Symbiodiniaceae</taxon>
        <taxon>Durusdinium</taxon>
    </lineage>
</organism>
<feature type="region of interest" description="Disordered" evidence="1">
    <location>
        <begin position="439"/>
        <end position="458"/>
    </location>
</feature>
<name>A0ABP0PMW1_9DINO</name>
<feature type="region of interest" description="Disordered" evidence="1">
    <location>
        <begin position="550"/>
        <end position="609"/>
    </location>
</feature>
<evidence type="ECO:0000313" key="2">
    <source>
        <dbReference type="EMBL" id="CAK9077365.1"/>
    </source>
</evidence>
<gene>
    <name evidence="2" type="ORF">CCMP2556_LOCUS38143</name>
</gene>
<evidence type="ECO:0000313" key="3">
    <source>
        <dbReference type="Proteomes" id="UP001642484"/>
    </source>
</evidence>
<evidence type="ECO:0000256" key="1">
    <source>
        <dbReference type="SAM" id="MobiDB-lite"/>
    </source>
</evidence>
<keyword evidence="3" id="KW-1185">Reference proteome</keyword>
<proteinExistence type="predicted"/>
<comment type="caution">
    <text evidence="2">The sequence shown here is derived from an EMBL/GenBank/DDBJ whole genome shotgun (WGS) entry which is preliminary data.</text>
</comment>